<dbReference type="SUPFAM" id="SSF53850">
    <property type="entry name" value="Periplasmic binding protein-like II"/>
    <property type="match status" value="1"/>
</dbReference>
<keyword evidence="1" id="KW-0732">Signal</keyword>
<evidence type="ECO:0000313" key="2">
    <source>
        <dbReference type="EMBL" id="KPL73325.1"/>
    </source>
</evidence>
<organism evidence="2 3">
    <name type="scientific">Leptolinea tardivitalis</name>
    <dbReference type="NCBI Taxonomy" id="229920"/>
    <lineage>
        <taxon>Bacteria</taxon>
        <taxon>Bacillati</taxon>
        <taxon>Chloroflexota</taxon>
        <taxon>Anaerolineae</taxon>
        <taxon>Anaerolineales</taxon>
        <taxon>Anaerolineaceae</taxon>
        <taxon>Leptolinea</taxon>
    </lineage>
</organism>
<sequence length="339" mass="37159">MIRYQSLYKKFLIISLLIMLVTLVGCSSQAEQTVESAKTAETQTTASETKSSASEKAALVIAGPATPSSIPLIIAAEKMGNADVQIIENNSQANTAFLRGDISILVSGLSVGVDLYRNQAPVQIVNSYVTGMSSLVTYGEKVENFSELKGQEIYIPFEGSPIEEATSYLAKQEGLSWGKDLKPIYSPFDASVALLKQGKAKAVVLPEPFVSVIEGQKNLNISIDYFDRWNKATGSTAGYPQVAAFVTRDWAQKHPAELAAFNSALEDAVKFIQENPEQAVSQVKDHFKLPEKVLLKSISRTHFSVATGDEMKNSVTDYYRLIGKPLDDGYKDFYYLPEK</sequence>
<dbReference type="PIRSF" id="PIRSF027386">
    <property type="entry name" value="UCP027386_ABC_sbc_TM0202"/>
    <property type="match status" value="1"/>
</dbReference>
<evidence type="ECO:0008006" key="4">
    <source>
        <dbReference type="Google" id="ProtNLM"/>
    </source>
</evidence>
<dbReference type="PANTHER" id="PTHR30024">
    <property type="entry name" value="ALIPHATIC SULFONATES-BINDING PROTEIN-RELATED"/>
    <property type="match status" value="1"/>
</dbReference>
<dbReference type="PANTHER" id="PTHR30024:SF46">
    <property type="entry name" value="ABC TRANSPORTER, SUBSTRATE-BINDING LIPOPROTEIN"/>
    <property type="match status" value="1"/>
</dbReference>
<dbReference type="InterPro" id="IPR027024">
    <property type="entry name" value="UCP027386_ABC_sbc_TM0202"/>
</dbReference>
<protein>
    <recommendedName>
        <fullName evidence="4">SsuA/THI5-like domain-containing protein</fullName>
    </recommendedName>
</protein>
<gene>
    <name evidence="2" type="ORF">ADM99_03670</name>
</gene>
<keyword evidence="3" id="KW-1185">Reference proteome</keyword>
<dbReference type="AlphaFoldDB" id="A0A0P6WSW1"/>
<feature type="chain" id="PRO_5006132624" description="SsuA/THI5-like domain-containing protein" evidence="1">
    <location>
        <begin position="31"/>
        <end position="339"/>
    </location>
</feature>
<comment type="caution">
    <text evidence="2">The sequence shown here is derived from an EMBL/GenBank/DDBJ whole genome shotgun (WGS) entry which is preliminary data.</text>
</comment>
<proteinExistence type="predicted"/>
<evidence type="ECO:0000256" key="1">
    <source>
        <dbReference type="SAM" id="SignalP"/>
    </source>
</evidence>
<accession>A0A0P6WSW1</accession>
<dbReference type="EMBL" id="LGCK01000006">
    <property type="protein sequence ID" value="KPL73325.1"/>
    <property type="molecule type" value="Genomic_DNA"/>
</dbReference>
<dbReference type="Proteomes" id="UP000050430">
    <property type="component" value="Unassembled WGS sequence"/>
</dbReference>
<dbReference type="Pfam" id="PF13379">
    <property type="entry name" value="NMT1_2"/>
    <property type="match status" value="1"/>
</dbReference>
<evidence type="ECO:0000313" key="3">
    <source>
        <dbReference type="Proteomes" id="UP000050430"/>
    </source>
</evidence>
<dbReference type="Gene3D" id="3.40.190.10">
    <property type="entry name" value="Periplasmic binding protein-like II"/>
    <property type="match status" value="2"/>
</dbReference>
<name>A0A0P6WSW1_9CHLR</name>
<dbReference type="STRING" id="229920.ADM99_03670"/>
<feature type="signal peptide" evidence="1">
    <location>
        <begin position="1"/>
        <end position="30"/>
    </location>
</feature>
<dbReference type="PROSITE" id="PS51257">
    <property type="entry name" value="PROKAR_LIPOPROTEIN"/>
    <property type="match status" value="1"/>
</dbReference>
<reference evidence="2 3" key="1">
    <citation type="submission" date="2015-07" db="EMBL/GenBank/DDBJ databases">
        <title>Genome sequence of Leptolinea tardivitalis DSM 16556.</title>
        <authorList>
            <person name="Hemp J."/>
            <person name="Ward L.M."/>
            <person name="Pace L.A."/>
            <person name="Fischer W.W."/>
        </authorList>
    </citation>
    <scope>NUCLEOTIDE SEQUENCE [LARGE SCALE GENOMIC DNA]</scope>
    <source>
        <strain evidence="2 3">YMTK-2</strain>
    </source>
</reference>